<accession>A0A1T4T9U6</accession>
<reference evidence="2" key="1">
    <citation type="submission" date="2017-02" db="EMBL/GenBank/DDBJ databases">
        <authorList>
            <person name="Varghese N."/>
            <person name="Submissions S."/>
        </authorList>
    </citation>
    <scope>NUCLEOTIDE SEQUENCE [LARGE SCALE GENOMIC DNA]</scope>
    <source>
        <strain evidence="2">DSM 22224</strain>
    </source>
</reference>
<proteinExistence type="predicted"/>
<dbReference type="Proteomes" id="UP000190367">
    <property type="component" value="Unassembled WGS sequence"/>
</dbReference>
<evidence type="ECO:0008006" key="3">
    <source>
        <dbReference type="Google" id="ProtNLM"/>
    </source>
</evidence>
<evidence type="ECO:0000313" key="1">
    <source>
        <dbReference type="EMBL" id="SKA37254.1"/>
    </source>
</evidence>
<organism evidence="1 2">
    <name type="scientific">Chitinophaga eiseniae</name>
    <dbReference type="NCBI Taxonomy" id="634771"/>
    <lineage>
        <taxon>Bacteria</taxon>
        <taxon>Pseudomonadati</taxon>
        <taxon>Bacteroidota</taxon>
        <taxon>Chitinophagia</taxon>
        <taxon>Chitinophagales</taxon>
        <taxon>Chitinophagaceae</taxon>
        <taxon>Chitinophaga</taxon>
    </lineage>
</organism>
<name>A0A1T4T9U6_9BACT</name>
<evidence type="ECO:0000313" key="2">
    <source>
        <dbReference type="Proteomes" id="UP000190367"/>
    </source>
</evidence>
<sequence>MKHIFILLLVSLPVSLCARQKSVVTLSKEQLLGVDAFQVFRTNKFLDYKDVDVIKKYIDTVLYETMNVKKSYGGKDWHKVAQETAADYRKDNPDLTYTFSDGNMTESYSYDDSMIQLHGDVKTVYNPKGFMLLQEKKRTFLSSGRIETQSTINEFDHQNRVVKIIRRFEDSQHKNATREEIVRAEYGKNEVIVSSANGVLRCELVPVKEPGAYYSNLSARETAEYFMYTLKSDTPEDARKYCNGTALEKLSALLTGQKISKVSSLGGSGTFSTAKVTMEENWKITYADGSEVKKAVKLSLVNTEQGWRIDDFTL</sequence>
<gene>
    <name evidence="1" type="ORF">SAMN04488128_104246</name>
</gene>
<dbReference type="EMBL" id="FUWZ01000004">
    <property type="protein sequence ID" value="SKA37254.1"/>
    <property type="molecule type" value="Genomic_DNA"/>
</dbReference>
<dbReference type="RefSeq" id="WP_078671602.1">
    <property type="nucleotide sequence ID" value="NZ_FUWZ01000004.1"/>
</dbReference>
<dbReference type="AlphaFoldDB" id="A0A1T4T9U6"/>
<keyword evidence="2" id="KW-1185">Reference proteome</keyword>
<protein>
    <recommendedName>
        <fullName evidence="3">DUF3828 domain-containing protein</fullName>
    </recommendedName>
</protein>
<dbReference type="OrthoDB" id="1363508at2"/>